<dbReference type="InterPro" id="IPR011014">
    <property type="entry name" value="MscS_channel_TM-2"/>
</dbReference>
<dbReference type="SUPFAM" id="SSF82861">
    <property type="entry name" value="Mechanosensitive channel protein MscS (YggB), transmembrane region"/>
    <property type="match status" value="1"/>
</dbReference>
<dbReference type="Proteomes" id="UP000427906">
    <property type="component" value="Chromosome"/>
</dbReference>
<feature type="transmembrane region" description="Helical" evidence="7">
    <location>
        <begin position="147"/>
        <end position="167"/>
    </location>
</feature>
<evidence type="ECO:0000259" key="10">
    <source>
        <dbReference type="Pfam" id="PF21082"/>
    </source>
</evidence>
<dbReference type="GO" id="GO:0008381">
    <property type="term" value="F:mechanosensitive monoatomic ion channel activity"/>
    <property type="evidence" value="ECO:0007669"/>
    <property type="project" value="InterPro"/>
</dbReference>
<dbReference type="Pfam" id="PF21088">
    <property type="entry name" value="MS_channel_1st"/>
    <property type="match status" value="1"/>
</dbReference>
<feature type="transmembrane region" description="Helical" evidence="7">
    <location>
        <begin position="179"/>
        <end position="200"/>
    </location>
</feature>
<evidence type="ECO:0000256" key="2">
    <source>
        <dbReference type="ARBA" id="ARBA00008017"/>
    </source>
</evidence>
<evidence type="ECO:0000259" key="11">
    <source>
        <dbReference type="Pfam" id="PF21088"/>
    </source>
</evidence>
<dbReference type="InterPro" id="IPR049142">
    <property type="entry name" value="MS_channel_1st"/>
</dbReference>
<evidence type="ECO:0000256" key="7">
    <source>
        <dbReference type="SAM" id="Phobius"/>
    </source>
</evidence>
<sequence length="461" mass="51688">METSSKILTIVVLVMMVAVLFCQPVMAQTQSDRTSDGSATKVQETVDGHHDLKPDMGKIDQAGNKVGEKIEQFGAKASDRVGGWIDSKVYADVSWLILLFCLLLVFVVVTLERLVRLLIQRKIETIPSVDGQISWARLILKAVMRPLSLFVWVYGIYGALSPLYSHFQGADGSNLVHLVFQKTATVGGILAFFWFVYQFVHVLDARLSQWADSTESTIDDILVPLFGKTLRIFIVIMAVIIVIQNLTGVQIGPLLASLGIGGLAVALAAKDSIANFFGTLTILFDKPFQVGERIVIDNYDGVVEDVGFRSTRIRLLTGHLVTIPNEKVVNSGLENIGKRPNIRWLTDIGITYDTPPDKIERAVAIIRGIVADHEGMHPDFPPRVYFNGFNEWSLNIMILVWYHPPEYWDFQEWVQRTCLEIARQFSAEGIDFAFPTRTLHLADDAGRQVKFELPEREVKRT</sequence>
<dbReference type="InterPro" id="IPR006685">
    <property type="entry name" value="MscS_channel_2nd"/>
</dbReference>
<organism evidence="12 13">
    <name type="scientific">Desulfosarcina alkanivorans</name>
    <dbReference type="NCBI Taxonomy" id="571177"/>
    <lineage>
        <taxon>Bacteria</taxon>
        <taxon>Pseudomonadati</taxon>
        <taxon>Thermodesulfobacteriota</taxon>
        <taxon>Desulfobacteria</taxon>
        <taxon>Desulfobacterales</taxon>
        <taxon>Desulfosarcinaceae</taxon>
        <taxon>Desulfosarcina</taxon>
    </lineage>
</organism>
<dbReference type="Pfam" id="PF00924">
    <property type="entry name" value="MS_channel_2nd"/>
    <property type="match status" value="1"/>
</dbReference>
<dbReference type="KEGG" id="dalk:DSCA_57900"/>
<dbReference type="Gene3D" id="3.30.70.100">
    <property type="match status" value="1"/>
</dbReference>
<dbReference type="SUPFAM" id="SSF50182">
    <property type="entry name" value="Sm-like ribonucleoproteins"/>
    <property type="match status" value="1"/>
</dbReference>
<keyword evidence="4 7" id="KW-0812">Transmembrane</keyword>
<feature type="domain" description="Mechanosensitive ion channel MscS C-terminal" evidence="10">
    <location>
        <begin position="346"/>
        <end position="432"/>
    </location>
</feature>
<comment type="subcellular location">
    <subcellularLocation>
        <location evidence="1">Cell membrane</location>
        <topology evidence="1">Multi-pass membrane protein</topology>
    </subcellularLocation>
</comment>
<dbReference type="PANTHER" id="PTHR30221">
    <property type="entry name" value="SMALL-CONDUCTANCE MECHANOSENSITIVE CHANNEL"/>
    <property type="match status" value="1"/>
</dbReference>
<name>A0A5K7YU96_9BACT</name>
<keyword evidence="3" id="KW-1003">Cell membrane</keyword>
<evidence type="ECO:0000256" key="5">
    <source>
        <dbReference type="ARBA" id="ARBA00022989"/>
    </source>
</evidence>
<evidence type="ECO:0000256" key="4">
    <source>
        <dbReference type="ARBA" id="ARBA00022692"/>
    </source>
</evidence>
<feature type="domain" description="Mechanosensitive ion channel transmembrane helices 2/3" evidence="11">
    <location>
        <begin position="229"/>
        <end position="270"/>
    </location>
</feature>
<reference evidence="12 13" key="1">
    <citation type="submission" date="2019-11" db="EMBL/GenBank/DDBJ databases">
        <title>Comparative genomics of hydrocarbon-degrading Desulfosarcina strains.</title>
        <authorList>
            <person name="Watanabe M."/>
            <person name="Kojima H."/>
            <person name="Fukui M."/>
        </authorList>
    </citation>
    <scope>NUCLEOTIDE SEQUENCE [LARGE SCALE GENOMIC DNA]</scope>
    <source>
        <strain evidence="12 13">PL12</strain>
    </source>
</reference>
<keyword evidence="5 7" id="KW-1133">Transmembrane helix</keyword>
<comment type="similarity">
    <text evidence="2">Belongs to the MscS (TC 1.A.23) family.</text>
</comment>
<keyword evidence="6 7" id="KW-0472">Membrane</keyword>
<dbReference type="PANTHER" id="PTHR30221:SF1">
    <property type="entry name" value="SMALL-CONDUCTANCE MECHANOSENSITIVE CHANNEL"/>
    <property type="match status" value="1"/>
</dbReference>
<evidence type="ECO:0000256" key="6">
    <source>
        <dbReference type="ARBA" id="ARBA00023136"/>
    </source>
</evidence>
<dbReference type="Gene3D" id="2.30.30.60">
    <property type="match status" value="1"/>
</dbReference>
<dbReference type="InterPro" id="IPR010920">
    <property type="entry name" value="LSM_dom_sf"/>
</dbReference>
<dbReference type="Gene3D" id="1.10.287.1260">
    <property type="match status" value="1"/>
</dbReference>
<dbReference type="InterPro" id="IPR023408">
    <property type="entry name" value="MscS_beta-dom_sf"/>
</dbReference>
<evidence type="ECO:0008006" key="14">
    <source>
        <dbReference type="Google" id="ProtNLM"/>
    </source>
</evidence>
<dbReference type="SUPFAM" id="SSF82689">
    <property type="entry name" value="Mechanosensitive channel protein MscS (YggB), C-terminal domain"/>
    <property type="match status" value="1"/>
</dbReference>
<feature type="transmembrane region" description="Helical" evidence="7">
    <location>
        <begin position="93"/>
        <end position="111"/>
    </location>
</feature>
<dbReference type="EMBL" id="AP021874">
    <property type="protein sequence ID" value="BBO71860.1"/>
    <property type="molecule type" value="Genomic_DNA"/>
</dbReference>
<dbReference type="InterPro" id="IPR049278">
    <property type="entry name" value="MS_channel_C"/>
</dbReference>
<dbReference type="InterPro" id="IPR011066">
    <property type="entry name" value="MscS_channel_C_sf"/>
</dbReference>
<protein>
    <recommendedName>
        <fullName evidence="14">Mechanosensitive ion channel protein MscS</fullName>
    </recommendedName>
</protein>
<keyword evidence="13" id="KW-1185">Reference proteome</keyword>
<keyword evidence="8" id="KW-0732">Signal</keyword>
<dbReference type="Pfam" id="PF21082">
    <property type="entry name" value="MS_channel_3rd"/>
    <property type="match status" value="1"/>
</dbReference>
<dbReference type="GO" id="GO:0005886">
    <property type="term" value="C:plasma membrane"/>
    <property type="evidence" value="ECO:0007669"/>
    <property type="project" value="UniProtKB-SubCell"/>
</dbReference>
<evidence type="ECO:0000313" key="12">
    <source>
        <dbReference type="EMBL" id="BBO71860.1"/>
    </source>
</evidence>
<feature type="domain" description="Mechanosensitive ion channel MscS" evidence="9">
    <location>
        <begin position="271"/>
        <end position="336"/>
    </location>
</feature>
<dbReference type="RefSeq" id="WP_167527990.1">
    <property type="nucleotide sequence ID" value="NZ_AP021874.1"/>
</dbReference>
<gene>
    <name evidence="12" type="ORF">DSCA_57900</name>
</gene>
<feature type="signal peptide" evidence="8">
    <location>
        <begin position="1"/>
        <end position="27"/>
    </location>
</feature>
<accession>A0A5K7YU96</accession>
<feature type="transmembrane region" description="Helical" evidence="7">
    <location>
        <begin position="221"/>
        <end position="243"/>
    </location>
</feature>
<proteinExistence type="inferred from homology"/>
<feature type="chain" id="PRO_5024291069" description="Mechanosensitive ion channel protein MscS" evidence="8">
    <location>
        <begin position="28"/>
        <end position="461"/>
    </location>
</feature>
<dbReference type="InterPro" id="IPR045275">
    <property type="entry name" value="MscS_archaea/bacteria_type"/>
</dbReference>
<evidence type="ECO:0000259" key="9">
    <source>
        <dbReference type="Pfam" id="PF00924"/>
    </source>
</evidence>
<evidence type="ECO:0000256" key="3">
    <source>
        <dbReference type="ARBA" id="ARBA00022475"/>
    </source>
</evidence>
<feature type="transmembrane region" description="Helical" evidence="7">
    <location>
        <begin position="249"/>
        <end position="269"/>
    </location>
</feature>
<evidence type="ECO:0000256" key="8">
    <source>
        <dbReference type="SAM" id="SignalP"/>
    </source>
</evidence>
<dbReference type="AlphaFoldDB" id="A0A5K7YU96"/>
<evidence type="ECO:0000256" key="1">
    <source>
        <dbReference type="ARBA" id="ARBA00004651"/>
    </source>
</evidence>
<evidence type="ECO:0000313" key="13">
    <source>
        <dbReference type="Proteomes" id="UP000427906"/>
    </source>
</evidence>